<keyword evidence="4" id="KW-0564">Palmitate</keyword>
<gene>
    <name evidence="8" type="primary">lipO_7</name>
    <name evidence="8" type="ORF">ERS852407_03784</name>
</gene>
<sequence>MKKRRLMAAAMAAVMLTGTLAGCSAKSETSGTEAAKGEAGASQAQTEETLEGSLVSKEPKEFTVFLNFNNMPFDSNWQVWQEAAKRTNVSLKGTISLSNSNEEEAFNLMMSSGNLADIIGYVDASSLEKLGRDGGMIPLNDLIKEHAPNIQKVLDEDARFRQTAYSLDGNIYQIPKNQELKAAEFWWIRQDWLDKLNLKAPTTVDELHDVLYAFRNEDPNGNGLKDEIPLFDRAGWKQPDEYLYLWDTSLEFYPRDGKMKYEPLEENFKTGVSNMIKWYQEGLIDPEIFTRGASSRDTLLGGDLGGCTHDWVSTANYNSTLQETIPGFQMVAIAPPADQNGVVKERVSRYPGVGWGISSQCKDPVTVIKFMDYFFTEEGSDLMNWGIEGDTFTRDADGSKHFTDTVLQSELTPIGYLRSIGAQYRIGMCQDGDYEYATMKEDGIEANKLYNGHDEWFDDSLPPYLDGKMALKYTSDDETEYKNIMASIKPYVDEKFQSWILGVNDFDSEYDTFIKELKARGIDRALEINQKAYDTFLGEDR</sequence>
<keyword evidence="2 7" id="KW-0732">Signal</keyword>
<protein>
    <submittedName>
        <fullName evidence="8">Extracellular solute-binding protein</fullName>
    </submittedName>
</protein>
<dbReference type="SUPFAM" id="SSF53850">
    <property type="entry name" value="Periplasmic binding protein-like II"/>
    <property type="match status" value="1"/>
</dbReference>
<evidence type="ECO:0000256" key="6">
    <source>
        <dbReference type="SAM" id="MobiDB-lite"/>
    </source>
</evidence>
<keyword evidence="3" id="KW-0472">Membrane</keyword>
<evidence type="ECO:0000256" key="7">
    <source>
        <dbReference type="SAM" id="SignalP"/>
    </source>
</evidence>
<evidence type="ECO:0000256" key="2">
    <source>
        <dbReference type="ARBA" id="ARBA00022729"/>
    </source>
</evidence>
<organism evidence="8 9">
    <name type="scientific">Hungatella hathewayi</name>
    <dbReference type="NCBI Taxonomy" id="154046"/>
    <lineage>
        <taxon>Bacteria</taxon>
        <taxon>Bacillati</taxon>
        <taxon>Bacillota</taxon>
        <taxon>Clostridia</taxon>
        <taxon>Lachnospirales</taxon>
        <taxon>Lachnospiraceae</taxon>
        <taxon>Hungatella</taxon>
    </lineage>
</organism>
<evidence type="ECO:0000313" key="8">
    <source>
        <dbReference type="EMBL" id="CUO74246.1"/>
    </source>
</evidence>
<dbReference type="PANTHER" id="PTHR43649">
    <property type="entry name" value="ARABINOSE-BINDING PROTEIN-RELATED"/>
    <property type="match status" value="1"/>
</dbReference>
<evidence type="ECO:0000256" key="4">
    <source>
        <dbReference type="ARBA" id="ARBA00023139"/>
    </source>
</evidence>
<dbReference type="InterPro" id="IPR050490">
    <property type="entry name" value="Bact_solute-bd_prot1"/>
</dbReference>
<dbReference type="Gene3D" id="3.40.190.10">
    <property type="entry name" value="Periplasmic binding protein-like II"/>
    <property type="match status" value="2"/>
</dbReference>
<feature type="chain" id="PRO_5039229635" evidence="7">
    <location>
        <begin position="22"/>
        <end position="541"/>
    </location>
</feature>
<dbReference type="PROSITE" id="PS51257">
    <property type="entry name" value="PROKAR_LIPOPROTEIN"/>
    <property type="match status" value="1"/>
</dbReference>
<keyword evidence="5" id="KW-0449">Lipoprotein</keyword>
<dbReference type="Proteomes" id="UP000095651">
    <property type="component" value="Unassembled WGS sequence"/>
</dbReference>
<keyword evidence="1" id="KW-1003">Cell membrane</keyword>
<evidence type="ECO:0000256" key="1">
    <source>
        <dbReference type="ARBA" id="ARBA00022475"/>
    </source>
</evidence>
<dbReference type="EMBL" id="CYZE01000011">
    <property type="protein sequence ID" value="CUO74246.1"/>
    <property type="molecule type" value="Genomic_DNA"/>
</dbReference>
<proteinExistence type="predicted"/>
<dbReference type="Pfam" id="PF01547">
    <property type="entry name" value="SBP_bac_1"/>
    <property type="match status" value="1"/>
</dbReference>
<feature type="signal peptide" evidence="7">
    <location>
        <begin position="1"/>
        <end position="21"/>
    </location>
</feature>
<dbReference type="InterPro" id="IPR006059">
    <property type="entry name" value="SBP"/>
</dbReference>
<evidence type="ECO:0000256" key="5">
    <source>
        <dbReference type="ARBA" id="ARBA00023288"/>
    </source>
</evidence>
<feature type="region of interest" description="Disordered" evidence="6">
    <location>
        <begin position="31"/>
        <end position="53"/>
    </location>
</feature>
<name>A0A174HLB4_9FIRM</name>
<evidence type="ECO:0000313" key="9">
    <source>
        <dbReference type="Proteomes" id="UP000095651"/>
    </source>
</evidence>
<accession>A0A174HLB4</accession>
<dbReference type="RefSeq" id="WP_055657535.1">
    <property type="nucleotide sequence ID" value="NZ_CABIXC010000011.1"/>
</dbReference>
<dbReference type="PANTHER" id="PTHR43649:SF33">
    <property type="entry name" value="POLYGALACTURONAN_RHAMNOGALACTURONAN-BINDING PROTEIN YTCQ"/>
    <property type="match status" value="1"/>
</dbReference>
<dbReference type="AlphaFoldDB" id="A0A174HLB4"/>
<evidence type="ECO:0000256" key="3">
    <source>
        <dbReference type="ARBA" id="ARBA00023136"/>
    </source>
</evidence>
<reference evidence="8 9" key="1">
    <citation type="submission" date="2015-09" db="EMBL/GenBank/DDBJ databases">
        <authorList>
            <consortium name="Pathogen Informatics"/>
        </authorList>
    </citation>
    <scope>NUCLEOTIDE SEQUENCE [LARGE SCALE GENOMIC DNA]</scope>
    <source>
        <strain evidence="8 9">2789STDY5608850</strain>
    </source>
</reference>